<feature type="transmembrane region" description="Helical" evidence="5">
    <location>
        <begin position="38"/>
        <end position="61"/>
    </location>
</feature>
<comment type="subcellular location">
    <subcellularLocation>
        <location evidence="1">Membrane</location>
        <topology evidence="1">Multi-pass membrane protein</topology>
    </subcellularLocation>
</comment>
<evidence type="ECO:0000313" key="6">
    <source>
        <dbReference type="EMBL" id="MBK6265616.1"/>
    </source>
</evidence>
<evidence type="ECO:0000256" key="4">
    <source>
        <dbReference type="ARBA" id="ARBA00023136"/>
    </source>
</evidence>
<comment type="caution">
    <text evidence="6">The sequence shown here is derived from an EMBL/GenBank/DDBJ whole genome shotgun (WGS) entry which is preliminary data.</text>
</comment>
<evidence type="ECO:0000256" key="3">
    <source>
        <dbReference type="ARBA" id="ARBA00022989"/>
    </source>
</evidence>
<feature type="transmembrane region" description="Helical" evidence="5">
    <location>
        <begin position="141"/>
        <end position="159"/>
    </location>
</feature>
<dbReference type="PANTHER" id="PTHR10361:SF24">
    <property type="entry name" value="P3 PROTEIN"/>
    <property type="match status" value="1"/>
</dbReference>
<protein>
    <submittedName>
        <fullName evidence="6">Bile acid:sodium symporter family protein</fullName>
    </submittedName>
</protein>
<feature type="transmembrane region" description="Helical" evidence="5">
    <location>
        <begin position="264"/>
        <end position="283"/>
    </location>
</feature>
<dbReference type="PANTHER" id="PTHR10361">
    <property type="entry name" value="SODIUM-BILE ACID COTRANSPORTER"/>
    <property type="match status" value="1"/>
</dbReference>
<evidence type="ECO:0000256" key="5">
    <source>
        <dbReference type="SAM" id="Phobius"/>
    </source>
</evidence>
<accession>A0A935C8H5</accession>
<feature type="transmembrane region" description="Helical" evidence="5">
    <location>
        <begin position="67"/>
        <end position="86"/>
    </location>
</feature>
<feature type="transmembrane region" description="Helical" evidence="5">
    <location>
        <begin position="171"/>
        <end position="190"/>
    </location>
</feature>
<dbReference type="GO" id="GO:0016020">
    <property type="term" value="C:membrane"/>
    <property type="evidence" value="ECO:0007669"/>
    <property type="project" value="UniProtKB-SubCell"/>
</dbReference>
<dbReference type="RefSeq" id="WP_201431292.1">
    <property type="nucleotide sequence ID" value="NZ_JAEQBW010000004.1"/>
</dbReference>
<dbReference type="AlphaFoldDB" id="A0A935C8H5"/>
<dbReference type="Gene3D" id="1.20.1530.20">
    <property type="match status" value="1"/>
</dbReference>
<keyword evidence="7" id="KW-1185">Reference proteome</keyword>
<dbReference type="EMBL" id="JAEQBW010000004">
    <property type="protein sequence ID" value="MBK6265616.1"/>
    <property type="molecule type" value="Genomic_DNA"/>
</dbReference>
<dbReference type="InterPro" id="IPR002657">
    <property type="entry name" value="BilAc:Na_symport/Acr3"/>
</dbReference>
<feature type="transmembrane region" description="Helical" evidence="5">
    <location>
        <begin position="202"/>
        <end position="222"/>
    </location>
</feature>
<keyword evidence="3 5" id="KW-1133">Transmembrane helix</keyword>
<dbReference type="InterPro" id="IPR038770">
    <property type="entry name" value="Na+/solute_symporter_sf"/>
</dbReference>
<sequence length="293" mass="32425">MYNFADLLMPIAIAIIMFGIGLTLKFKDFSRVFTHPKAILTGLCCQLILLPILAFIIVYFWPIDPAYKVGIVLIASVPGGTASNLVTHMLKGRVALSVSLTSFNSFAIIFTIPMFVSLALLVFLGKDTEISLSFSDTFNDILFTVVLPVIAGILVNEYTPDKFTDKLRQPSRIILPLLLIAIVAYAMFSGNGGNAKTILADYHLVFPLLLLNILGMLGGFYISRMLGIKHSGNFTIAIEMGLQNSALAIFVASQILENDEMEMIAVLYGTFSFFTTFLFAWMLKKYFKPKRVS</sequence>
<reference evidence="6" key="1">
    <citation type="submission" date="2021-01" db="EMBL/GenBank/DDBJ databases">
        <title>Marivirga aurantiaca sp. nov., isolated from intertidal surface sediments.</title>
        <authorList>
            <person name="Zhang M."/>
        </authorList>
    </citation>
    <scope>NUCLEOTIDE SEQUENCE</scope>
    <source>
        <strain evidence="6">S37H4</strain>
    </source>
</reference>
<dbReference type="InterPro" id="IPR004710">
    <property type="entry name" value="Bilac:Na_transpt"/>
</dbReference>
<keyword evidence="4 5" id="KW-0472">Membrane</keyword>
<evidence type="ECO:0000256" key="2">
    <source>
        <dbReference type="ARBA" id="ARBA00022692"/>
    </source>
</evidence>
<feature type="transmembrane region" description="Helical" evidence="5">
    <location>
        <begin position="7"/>
        <end position="26"/>
    </location>
</feature>
<keyword evidence="2 5" id="KW-0812">Transmembrane</keyword>
<dbReference type="Proteomes" id="UP000611723">
    <property type="component" value="Unassembled WGS sequence"/>
</dbReference>
<feature type="transmembrane region" description="Helical" evidence="5">
    <location>
        <begin position="234"/>
        <end position="252"/>
    </location>
</feature>
<gene>
    <name evidence="6" type="ORF">JKA74_11255</name>
</gene>
<feature type="transmembrane region" description="Helical" evidence="5">
    <location>
        <begin position="98"/>
        <end position="121"/>
    </location>
</feature>
<organism evidence="6 7">
    <name type="scientific">Marivirga aurantiaca</name>
    <dbReference type="NCBI Taxonomy" id="2802615"/>
    <lineage>
        <taxon>Bacteria</taxon>
        <taxon>Pseudomonadati</taxon>
        <taxon>Bacteroidota</taxon>
        <taxon>Cytophagia</taxon>
        <taxon>Cytophagales</taxon>
        <taxon>Marivirgaceae</taxon>
        <taxon>Marivirga</taxon>
    </lineage>
</organism>
<name>A0A935C8H5_9BACT</name>
<dbReference type="Pfam" id="PF01758">
    <property type="entry name" value="SBF"/>
    <property type="match status" value="1"/>
</dbReference>
<evidence type="ECO:0000313" key="7">
    <source>
        <dbReference type="Proteomes" id="UP000611723"/>
    </source>
</evidence>
<evidence type="ECO:0000256" key="1">
    <source>
        <dbReference type="ARBA" id="ARBA00004141"/>
    </source>
</evidence>
<proteinExistence type="predicted"/>